<keyword evidence="2" id="KW-0808">Transferase</keyword>
<gene>
    <name evidence="2" type="ORF">AB0L16_10815</name>
</gene>
<dbReference type="Pfam" id="PF02223">
    <property type="entry name" value="Thymidylate_kin"/>
    <property type="match status" value="1"/>
</dbReference>
<evidence type="ECO:0000313" key="3">
    <source>
        <dbReference type="Proteomes" id="UP001552594"/>
    </source>
</evidence>
<proteinExistence type="predicted"/>
<keyword evidence="3" id="KW-1185">Reference proteome</keyword>
<evidence type="ECO:0000259" key="1">
    <source>
        <dbReference type="Pfam" id="PF02223"/>
    </source>
</evidence>
<sequence length="214" mass="23814">MSRPTAYAPLTYDRAQGSFTVFEGLSGVGKTTITQTIATRQAAGSLHTLLFPHSGWSALVNKLLLPLPQFAFYLSGLLHASDIVRKYRQHGPVVADRYVSSVAACHAAVHDIPLEEVTRLLEPYRPYLETPDQTFYLRCCEDELRRRLAAKERHGKLTADDAELFSVPGRLRRLVANFDAVAEADPTAIVVDTDDKNTDELGDWITSRMEALRA</sequence>
<dbReference type="InterPro" id="IPR039430">
    <property type="entry name" value="Thymidylate_kin-like_dom"/>
</dbReference>
<keyword evidence="2" id="KW-0418">Kinase</keyword>
<feature type="domain" description="Thymidylate kinase-like" evidence="1">
    <location>
        <begin position="22"/>
        <end position="196"/>
    </location>
</feature>
<dbReference type="EMBL" id="JBFAUK010000006">
    <property type="protein sequence ID" value="MEV5506956.1"/>
    <property type="molecule type" value="Genomic_DNA"/>
</dbReference>
<comment type="caution">
    <text evidence="2">The sequence shown here is derived from an EMBL/GenBank/DDBJ whole genome shotgun (WGS) entry which is preliminary data.</text>
</comment>
<dbReference type="RefSeq" id="WP_109280820.1">
    <property type="nucleotide sequence ID" value="NZ_JBFAUK010000006.1"/>
</dbReference>
<accession>A0ABV3JVP1</accession>
<dbReference type="InterPro" id="IPR027417">
    <property type="entry name" value="P-loop_NTPase"/>
</dbReference>
<dbReference type="Gene3D" id="3.40.50.300">
    <property type="entry name" value="P-loop containing nucleotide triphosphate hydrolases"/>
    <property type="match status" value="1"/>
</dbReference>
<protein>
    <submittedName>
        <fullName evidence="2">Thymidylate kinase</fullName>
    </submittedName>
</protein>
<dbReference type="SUPFAM" id="SSF52540">
    <property type="entry name" value="P-loop containing nucleoside triphosphate hydrolases"/>
    <property type="match status" value="1"/>
</dbReference>
<reference evidence="2 3" key="1">
    <citation type="submission" date="2024-06" db="EMBL/GenBank/DDBJ databases">
        <title>The Natural Products Discovery Center: Release of the First 8490 Sequenced Strains for Exploring Actinobacteria Biosynthetic Diversity.</title>
        <authorList>
            <person name="Kalkreuter E."/>
            <person name="Kautsar S.A."/>
            <person name="Yang D."/>
            <person name="Bader C.D."/>
            <person name="Teijaro C.N."/>
            <person name="Fluegel L."/>
            <person name="Davis C.M."/>
            <person name="Simpson J.R."/>
            <person name="Lauterbach L."/>
            <person name="Steele A.D."/>
            <person name="Gui C."/>
            <person name="Meng S."/>
            <person name="Li G."/>
            <person name="Viehrig K."/>
            <person name="Ye F."/>
            <person name="Su P."/>
            <person name="Kiefer A.F."/>
            <person name="Nichols A."/>
            <person name="Cepeda A.J."/>
            <person name="Yan W."/>
            <person name="Fan B."/>
            <person name="Jiang Y."/>
            <person name="Adhikari A."/>
            <person name="Zheng C.-J."/>
            <person name="Schuster L."/>
            <person name="Cowan T.M."/>
            <person name="Smanski M.J."/>
            <person name="Chevrette M.G."/>
            <person name="De Carvalho L.P.S."/>
            <person name="Shen B."/>
        </authorList>
    </citation>
    <scope>NUCLEOTIDE SEQUENCE [LARGE SCALE GENOMIC DNA]</scope>
    <source>
        <strain evidence="2 3">NPDC052347</strain>
    </source>
</reference>
<name>A0ABV3JVP1_STRON</name>
<dbReference type="Proteomes" id="UP001552594">
    <property type="component" value="Unassembled WGS sequence"/>
</dbReference>
<organism evidence="2 3">
    <name type="scientific">Streptomyces orinoci</name>
    <name type="common">Streptoverticillium orinoci</name>
    <dbReference type="NCBI Taxonomy" id="67339"/>
    <lineage>
        <taxon>Bacteria</taxon>
        <taxon>Bacillati</taxon>
        <taxon>Actinomycetota</taxon>
        <taxon>Actinomycetes</taxon>
        <taxon>Kitasatosporales</taxon>
        <taxon>Streptomycetaceae</taxon>
        <taxon>Streptomyces</taxon>
    </lineage>
</organism>
<evidence type="ECO:0000313" key="2">
    <source>
        <dbReference type="EMBL" id="MEV5506956.1"/>
    </source>
</evidence>
<dbReference type="GO" id="GO:0016301">
    <property type="term" value="F:kinase activity"/>
    <property type="evidence" value="ECO:0007669"/>
    <property type="project" value="UniProtKB-KW"/>
</dbReference>